<sequence>MFGVKDFELIMSDIRESPWTWLVAGGATLTSLYLLHSKVKARSSKKASKSKTVPPGTVILHQFQRGPFAPSFSPFPIKLETYLRLAKIPYVTETNENMSKKGKMPWMEYNGEEVADSHICITYLNQKLGIDLNKNLDPVQRATARAIQSLCEDHLYWALVCLRWLWDPERKLVKMFVKSPIVLWLVVRNLGNQAWGQGMSRHSRPEVKSFVLEDLQALTDFLGDKKFMMGDEITEVDCCVFGFLCQLIYHQKDEFFDGLVEARFPSLVQYKDRVKTLVWPDWDDISAGKETPLSGTLLEGRQ</sequence>
<evidence type="ECO:0000259" key="2">
    <source>
        <dbReference type="PROSITE" id="PS50405"/>
    </source>
</evidence>
<dbReference type="InterPro" id="IPR040079">
    <property type="entry name" value="Glutathione_S-Trfase"/>
</dbReference>
<comment type="similarity">
    <text evidence="1">Belongs to the FAX family.</text>
</comment>
<evidence type="ECO:0000313" key="3">
    <source>
        <dbReference type="Proteomes" id="UP000694888"/>
    </source>
</evidence>
<reference evidence="4" key="1">
    <citation type="submission" date="2025-08" db="UniProtKB">
        <authorList>
            <consortium name="RefSeq"/>
        </authorList>
    </citation>
    <scope>IDENTIFICATION</scope>
</reference>
<dbReference type="InterPro" id="IPR036249">
    <property type="entry name" value="Thioredoxin-like_sf"/>
</dbReference>
<dbReference type="InterPro" id="IPR033468">
    <property type="entry name" value="Metaxin_GST"/>
</dbReference>
<dbReference type="Pfam" id="PF17172">
    <property type="entry name" value="GST_N_4"/>
    <property type="match status" value="1"/>
</dbReference>
<accession>A0ABM0JD15</accession>
<dbReference type="PROSITE" id="PS50405">
    <property type="entry name" value="GST_CTER"/>
    <property type="match status" value="1"/>
</dbReference>
<dbReference type="SFLD" id="SFLDG01180">
    <property type="entry name" value="SUF1"/>
    <property type="match status" value="1"/>
</dbReference>
<dbReference type="Proteomes" id="UP000694888">
    <property type="component" value="Unplaced"/>
</dbReference>
<feature type="domain" description="GST C-terminal" evidence="2">
    <location>
        <begin position="137"/>
        <end position="293"/>
    </location>
</feature>
<gene>
    <name evidence="4" type="primary">LOC101864356</name>
</gene>
<dbReference type="GeneID" id="101864356"/>
<dbReference type="Pfam" id="PF17171">
    <property type="entry name" value="GST_C_6"/>
    <property type="match status" value="1"/>
</dbReference>
<protein>
    <submittedName>
        <fullName evidence="4">Failed axon connections homolog</fullName>
    </submittedName>
</protein>
<dbReference type="CDD" id="cd03193">
    <property type="entry name" value="GST_C_Metaxin"/>
    <property type="match status" value="1"/>
</dbReference>
<dbReference type="SUPFAM" id="SSF52833">
    <property type="entry name" value="Thioredoxin-like"/>
    <property type="match status" value="1"/>
</dbReference>
<dbReference type="PANTHER" id="PTHR12289:SF41">
    <property type="entry name" value="FAILED AXON CONNECTIONS-RELATED"/>
    <property type="match status" value="1"/>
</dbReference>
<dbReference type="SUPFAM" id="SSF47616">
    <property type="entry name" value="GST C-terminal domain-like"/>
    <property type="match status" value="1"/>
</dbReference>
<dbReference type="Gene3D" id="3.40.30.10">
    <property type="entry name" value="Glutaredoxin"/>
    <property type="match status" value="1"/>
</dbReference>
<proteinExistence type="inferred from homology"/>
<organism evidence="3 4">
    <name type="scientific">Aplysia californica</name>
    <name type="common">California sea hare</name>
    <dbReference type="NCBI Taxonomy" id="6500"/>
    <lineage>
        <taxon>Eukaryota</taxon>
        <taxon>Metazoa</taxon>
        <taxon>Spiralia</taxon>
        <taxon>Lophotrochozoa</taxon>
        <taxon>Mollusca</taxon>
        <taxon>Gastropoda</taxon>
        <taxon>Heterobranchia</taxon>
        <taxon>Euthyneura</taxon>
        <taxon>Tectipleura</taxon>
        <taxon>Aplysiida</taxon>
        <taxon>Aplysioidea</taxon>
        <taxon>Aplysiidae</taxon>
        <taxon>Aplysia</taxon>
    </lineage>
</organism>
<dbReference type="InterPro" id="IPR050931">
    <property type="entry name" value="Mito_Protein_Transport_Metaxin"/>
</dbReference>
<dbReference type="SFLD" id="SFLDG01200">
    <property type="entry name" value="SUF1.1"/>
    <property type="match status" value="1"/>
</dbReference>
<dbReference type="RefSeq" id="XP_005090892.3">
    <property type="nucleotide sequence ID" value="XM_005090835.3"/>
</dbReference>
<evidence type="ECO:0000313" key="4">
    <source>
        <dbReference type="RefSeq" id="XP_005090892.3"/>
    </source>
</evidence>
<evidence type="ECO:0000256" key="1">
    <source>
        <dbReference type="ARBA" id="ARBA00006475"/>
    </source>
</evidence>
<keyword evidence="3" id="KW-1185">Reference proteome</keyword>
<dbReference type="SFLD" id="SFLDS00019">
    <property type="entry name" value="Glutathione_Transferase_(cytos"/>
    <property type="match status" value="1"/>
</dbReference>
<name>A0ABM0JD15_APLCA</name>
<dbReference type="InterPro" id="IPR012336">
    <property type="entry name" value="Thioredoxin-like_fold"/>
</dbReference>
<dbReference type="InterPro" id="IPR036282">
    <property type="entry name" value="Glutathione-S-Trfase_C_sf"/>
</dbReference>
<dbReference type="InterPro" id="IPR010987">
    <property type="entry name" value="Glutathione-S-Trfase_C-like"/>
</dbReference>
<dbReference type="InterPro" id="IPR026928">
    <property type="entry name" value="FAX/IsoI-like"/>
</dbReference>
<dbReference type="Gene3D" id="1.20.1050.10">
    <property type="match status" value="1"/>
</dbReference>
<dbReference type="PANTHER" id="PTHR12289">
    <property type="entry name" value="METAXIN RELATED"/>
    <property type="match status" value="1"/>
</dbReference>